<evidence type="ECO:0000259" key="2">
    <source>
        <dbReference type="Pfam" id="PF23735"/>
    </source>
</evidence>
<dbReference type="InterPro" id="IPR056524">
    <property type="entry name" value="KIF6/9_C"/>
</dbReference>
<evidence type="ECO:0000313" key="3">
    <source>
        <dbReference type="EMBL" id="CAE0693250.1"/>
    </source>
</evidence>
<feature type="region of interest" description="Disordered" evidence="1">
    <location>
        <begin position="189"/>
        <end position="210"/>
    </location>
</feature>
<name>A0A7S4E6T0_9STRA</name>
<feature type="domain" description="Kinesin-like protein KIF6/9 C-terminal" evidence="2">
    <location>
        <begin position="9"/>
        <end position="144"/>
    </location>
</feature>
<evidence type="ECO:0000256" key="1">
    <source>
        <dbReference type="SAM" id="MobiDB-lite"/>
    </source>
</evidence>
<dbReference type="Pfam" id="PF23735">
    <property type="entry name" value="KIF9"/>
    <property type="match status" value="1"/>
</dbReference>
<proteinExistence type="predicted"/>
<organism evidence="3">
    <name type="scientific">Pelagomonas calceolata</name>
    <dbReference type="NCBI Taxonomy" id="35677"/>
    <lineage>
        <taxon>Eukaryota</taxon>
        <taxon>Sar</taxon>
        <taxon>Stramenopiles</taxon>
        <taxon>Ochrophyta</taxon>
        <taxon>Pelagophyceae</taxon>
        <taxon>Pelagomonadales</taxon>
        <taxon>Pelagomonadaceae</taxon>
        <taxon>Pelagomonas</taxon>
    </lineage>
</organism>
<sequence>MGDGDIVNDRSRAFEHYKRQAGRATHEKLQRAKRARSDAKSQIRDAAARADAAKRDIADVDERLEETRRRRREKIRAAGRDDDDVVDDEEFVLMRAGRDAKRDYRDAHGAWLAARRDHAAAALDVDATKAQLVDDFQQFFAQLQRRAGLAEEAGPGDKLDDQEAFDKLEMERVAAQDPDALAFFRAQKTRRATATQNRSHLRQLHRNKRT</sequence>
<accession>A0A7S4E6T0</accession>
<feature type="compositionally biased region" description="Basic residues" evidence="1">
    <location>
        <begin position="199"/>
        <end position="210"/>
    </location>
</feature>
<feature type="compositionally biased region" description="Basic and acidic residues" evidence="1">
    <location>
        <begin position="7"/>
        <end position="68"/>
    </location>
</feature>
<reference evidence="3" key="1">
    <citation type="submission" date="2021-01" db="EMBL/GenBank/DDBJ databases">
        <authorList>
            <person name="Corre E."/>
            <person name="Pelletier E."/>
            <person name="Niang G."/>
            <person name="Scheremetjew M."/>
            <person name="Finn R."/>
            <person name="Kale V."/>
            <person name="Holt S."/>
            <person name="Cochrane G."/>
            <person name="Meng A."/>
            <person name="Brown T."/>
            <person name="Cohen L."/>
        </authorList>
    </citation>
    <scope>NUCLEOTIDE SEQUENCE</scope>
    <source>
        <strain evidence="3">CCMP1756</strain>
    </source>
</reference>
<gene>
    <name evidence="3" type="ORF">PCAL00307_LOCUS8686</name>
</gene>
<protein>
    <recommendedName>
        <fullName evidence="2">Kinesin-like protein KIF6/9 C-terminal domain-containing protein</fullName>
    </recommendedName>
</protein>
<dbReference type="EMBL" id="HBIW01010193">
    <property type="protein sequence ID" value="CAE0693250.1"/>
    <property type="molecule type" value="Transcribed_RNA"/>
</dbReference>
<feature type="region of interest" description="Disordered" evidence="1">
    <location>
        <begin position="1"/>
        <end position="69"/>
    </location>
</feature>
<dbReference type="AlphaFoldDB" id="A0A7S4E6T0"/>